<proteinExistence type="predicted"/>
<evidence type="ECO:0000313" key="2">
    <source>
        <dbReference type="EMBL" id="THZ59568.1"/>
    </source>
</evidence>
<evidence type="ECO:0000256" key="1">
    <source>
        <dbReference type="SAM" id="MobiDB-lite"/>
    </source>
</evidence>
<feature type="region of interest" description="Disordered" evidence="1">
    <location>
        <begin position="70"/>
        <end position="105"/>
    </location>
</feature>
<accession>A0A4S9W4R8</accession>
<sequence>MLNPLRLVLETFGSAFGGSPRRSVLSILNIFEPFFSSTSLGGNNEKRTARLVQLTELFARKEIAHIRTGDTGTRSTREVVQDRQRAVGDKSARSRNVGSPDVMAHVSPPTLGRDISRWLMKIRLLDKVKYPDASGYAEWRQSSGTTQRDRKSKHMIPLVLMLAACSYQNNAHTKSKADCWNIPQSIDECID</sequence>
<feature type="compositionally biased region" description="Basic and acidic residues" evidence="1">
    <location>
        <begin position="75"/>
        <end position="92"/>
    </location>
</feature>
<evidence type="ECO:0000313" key="3">
    <source>
        <dbReference type="Proteomes" id="UP000309734"/>
    </source>
</evidence>
<gene>
    <name evidence="2" type="ORF">D6C85_09991</name>
</gene>
<organism evidence="2 3">
    <name type="scientific">Aureobasidium pullulans</name>
    <name type="common">Black yeast</name>
    <name type="synonym">Pullularia pullulans</name>
    <dbReference type="NCBI Taxonomy" id="5580"/>
    <lineage>
        <taxon>Eukaryota</taxon>
        <taxon>Fungi</taxon>
        <taxon>Dikarya</taxon>
        <taxon>Ascomycota</taxon>
        <taxon>Pezizomycotina</taxon>
        <taxon>Dothideomycetes</taxon>
        <taxon>Dothideomycetidae</taxon>
        <taxon>Dothideales</taxon>
        <taxon>Saccotheciaceae</taxon>
        <taxon>Aureobasidium</taxon>
    </lineage>
</organism>
<comment type="caution">
    <text evidence="2">The sequence shown here is derived from an EMBL/GenBank/DDBJ whole genome shotgun (WGS) entry which is preliminary data.</text>
</comment>
<dbReference type="EMBL" id="QZBS01000636">
    <property type="protein sequence ID" value="THZ59568.1"/>
    <property type="molecule type" value="Genomic_DNA"/>
</dbReference>
<protein>
    <submittedName>
        <fullName evidence="2">Uncharacterized protein</fullName>
    </submittedName>
</protein>
<dbReference type="AlphaFoldDB" id="A0A4S9W4R8"/>
<dbReference type="Proteomes" id="UP000309734">
    <property type="component" value="Unassembled WGS sequence"/>
</dbReference>
<reference evidence="2 3" key="1">
    <citation type="submission" date="2018-10" db="EMBL/GenBank/DDBJ databases">
        <title>Fifty Aureobasidium pullulans genomes reveal a recombining polyextremotolerant generalist.</title>
        <authorList>
            <person name="Gostincar C."/>
            <person name="Turk M."/>
            <person name="Zajc J."/>
            <person name="Gunde-Cimerman N."/>
        </authorList>
    </citation>
    <scope>NUCLEOTIDE SEQUENCE [LARGE SCALE GENOMIC DNA]</scope>
    <source>
        <strain evidence="2 3">EXF-3519</strain>
    </source>
</reference>
<name>A0A4S9W4R8_AURPU</name>